<dbReference type="PROSITE" id="PS50887">
    <property type="entry name" value="GGDEF"/>
    <property type="match status" value="1"/>
</dbReference>
<evidence type="ECO:0000256" key="1">
    <source>
        <dbReference type="SAM" id="Coils"/>
    </source>
</evidence>
<keyword evidence="2" id="KW-1133">Transmembrane helix</keyword>
<dbReference type="InterPro" id="IPR050469">
    <property type="entry name" value="Diguanylate_Cyclase"/>
</dbReference>
<dbReference type="STRING" id="229920.ADM99_02640"/>
<protein>
    <recommendedName>
        <fullName evidence="3">GGDEF domain-containing protein</fullName>
    </recommendedName>
</protein>
<evidence type="ECO:0000313" key="5">
    <source>
        <dbReference type="Proteomes" id="UP000050430"/>
    </source>
</evidence>
<dbReference type="Gene3D" id="3.30.70.270">
    <property type="match status" value="1"/>
</dbReference>
<dbReference type="SUPFAM" id="SSF55073">
    <property type="entry name" value="Nucleotide cyclase"/>
    <property type="match status" value="1"/>
</dbReference>
<feature type="transmembrane region" description="Helical" evidence="2">
    <location>
        <begin position="220"/>
        <end position="239"/>
    </location>
</feature>
<accession>A0A0P6WSI7</accession>
<dbReference type="NCBIfam" id="TIGR00229">
    <property type="entry name" value="sensory_box"/>
    <property type="match status" value="1"/>
</dbReference>
<evidence type="ECO:0000313" key="4">
    <source>
        <dbReference type="EMBL" id="KPL73160.1"/>
    </source>
</evidence>
<sequence>MYFNFISQTGLDLNYFFPPHAWFLFLTATLSLILGINTWHRRYILTGKILMYFMFSVTLWAFFSGIEAVTASLAGKIFWSKMEYFGFVWAAPLCFLLILSYTNNWKWANPSLLVVLAAISLITLILAWTNEYHNLIWDAFYTGSDKLNIIVYSHGIWFWIFNIFQFCLYCFNLVVLIDRLRFQKAPYRQQTITILVATLIPVVSGVLYIFNISPIPGLDWMPISTFFTGVIFAWSMHYYRLLDLVPIARETLVEQMLDGMIVLDDQQRIIDINPSARKMVANGENIKIGDHLADVLPELSSTISVSKSRSTTQILSYQETQDDQRFVDVRFTLLTGSKADANCSLVILRDITKRKNMEDSLNQANQELEKRIEEIQKLQHQLKEESIRDPLTNLYNRRYLMDAMQREFARARRDQYPVSIILADIDHFKRVNDTYGHLVGDGVLQQLSRILVSSFRLEDIVCRYGGEEFIIVMPDTTIETALSRIDSTRVLVESTILDISEQKVQITLSAGIAIFPDQGSDIDTVIKEADKALYRAKLEGRNRVIAGAISD</sequence>
<dbReference type="InterPro" id="IPR043128">
    <property type="entry name" value="Rev_trsase/Diguanyl_cyclase"/>
</dbReference>
<keyword evidence="5" id="KW-1185">Reference proteome</keyword>
<proteinExistence type="predicted"/>
<dbReference type="CDD" id="cd00130">
    <property type="entry name" value="PAS"/>
    <property type="match status" value="1"/>
</dbReference>
<organism evidence="4 5">
    <name type="scientific">Leptolinea tardivitalis</name>
    <dbReference type="NCBI Taxonomy" id="229920"/>
    <lineage>
        <taxon>Bacteria</taxon>
        <taxon>Bacillati</taxon>
        <taxon>Chloroflexota</taxon>
        <taxon>Anaerolineae</taxon>
        <taxon>Anaerolineales</taxon>
        <taxon>Anaerolineaceae</taxon>
        <taxon>Leptolinea</taxon>
    </lineage>
</organism>
<dbReference type="PANTHER" id="PTHR45138">
    <property type="entry name" value="REGULATORY COMPONENTS OF SENSORY TRANSDUCTION SYSTEM"/>
    <property type="match status" value="1"/>
</dbReference>
<gene>
    <name evidence="4" type="ORF">ADM99_02640</name>
</gene>
<reference evidence="4 5" key="1">
    <citation type="submission" date="2015-07" db="EMBL/GenBank/DDBJ databases">
        <title>Genome sequence of Leptolinea tardivitalis DSM 16556.</title>
        <authorList>
            <person name="Hemp J."/>
            <person name="Ward L.M."/>
            <person name="Pace L.A."/>
            <person name="Fischer W.W."/>
        </authorList>
    </citation>
    <scope>NUCLEOTIDE SEQUENCE [LARGE SCALE GENOMIC DNA]</scope>
    <source>
        <strain evidence="4 5">YMTK-2</strain>
    </source>
</reference>
<feature type="transmembrane region" description="Helical" evidence="2">
    <location>
        <begin position="51"/>
        <end position="78"/>
    </location>
</feature>
<feature type="transmembrane region" description="Helical" evidence="2">
    <location>
        <begin position="84"/>
        <end position="102"/>
    </location>
</feature>
<dbReference type="InterPro" id="IPR000160">
    <property type="entry name" value="GGDEF_dom"/>
</dbReference>
<name>A0A0P6WSI7_9CHLR</name>
<dbReference type="Gene3D" id="3.30.450.20">
    <property type="entry name" value="PAS domain"/>
    <property type="match status" value="1"/>
</dbReference>
<dbReference type="Pfam" id="PF00990">
    <property type="entry name" value="GGDEF"/>
    <property type="match status" value="1"/>
</dbReference>
<dbReference type="Proteomes" id="UP000050430">
    <property type="component" value="Unassembled WGS sequence"/>
</dbReference>
<keyword evidence="2" id="KW-0812">Transmembrane</keyword>
<dbReference type="PATRIC" id="fig|229920.5.peg.2152"/>
<dbReference type="PANTHER" id="PTHR45138:SF9">
    <property type="entry name" value="DIGUANYLATE CYCLASE DGCM-RELATED"/>
    <property type="match status" value="1"/>
</dbReference>
<feature type="transmembrane region" description="Helical" evidence="2">
    <location>
        <begin position="149"/>
        <end position="171"/>
    </location>
</feature>
<dbReference type="InterPro" id="IPR031621">
    <property type="entry name" value="HisKA_7TM"/>
</dbReference>
<dbReference type="AlphaFoldDB" id="A0A0P6WSI7"/>
<feature type="transmembrane region" description="Helical" evidence="2">
    <location>
        <begin position="192"/>
        <end position="214"/>
    </location>
</feature>
<evidence type="ECO:0000259" key="3">
    <source>
        <dbReference type="PROSITE" id="PS50887"/>
    </source>
</evidence>
<dbReference type="FunFam" id="3.30.70.270:FF:000001">
    <property type="entry name" value="Diguanylate cyclase domain protein"/>
    <property type="match status" value="1"/>
</dbReference>
<keyword evidence="1" id="KW-0175">Coiled coil</keyword>
<feature type="transmembrane region" description="Helical" evidence="2">
    <location>
        <begin position="111"/>
        <end position="129"/>
    </location>
</feature>
<comment type="caution">
    <text evidence="4">The sequence shown here is derived from an EMBL/GenBank/DDBJ whole genome shotgun (WGS) entry which is preliminary data.</text>
</comment>
<dbReference type="SMART" id="SM00267">
    <property type="entry name" value="GGDEF"/>
    <property type="match status" value="1"/>
</dbReference>
<dbReference type="GO" id="GO:0052621">
    <property type="term" value="F:diguanylate cyclase activity"/>
    <property type="evidence" value="ECO:0007669"/>
    <property type="project" value="TreeGrafter"/>
</dbReference>
<dbReference type="SUPFAM" id="SSF55785">
    <property type="entry name" value="PYP-like sensor domain (PAS domain)"/>
    <property type="match status" value="1"/>
</dbReference>
<keyword evidence="2" id="KW-0472">Membrane</keyword>
<dbReference type="NCBIfam" id="TIGR00254">
    <property type="entry name" value="GGDEF"/>
    <property type="match status" value="1"/>
</dbReference>
<feature type="coiled-coil region" evidence="1">
    <location>
        <begin position="354"/>
        <end position="388"/>
    </location>
</feature>
<dbReference type="InterPro" id="IPR029787">
    <property type="entry name" value="Nucleotide_cyclase"/>
</dbReference>
<dbReference type="InterPro" id="IPR000014">
    <property type="entry name" value="PAS"/>
</dbReference>
<dbReference type="InterPro" id="IPR035965">
    <property type="entry name" value="PAS-like_dom_sf"/>
</dbReference>
<feature type="domain" description="GGDEF" evidence="3">
    <location>
        <begin position="416"/>
        <end position="549"/>
    </location>
</feature>
<dbReference type="CDD" id="cd01949">
    <property type="entry name" value="GGDEF"/>
    <property type="match status" value="1"/>
</dbReference>
<dbReference type="Pfam" id="PF13188">
    <property type="entry name" value="PAS_8"/>
    <property type="match status" value="1"/>
</dbReference>
<feature type="transmembrane region" description="Helical" evidence="2">
    <location>
        <begin position="20"/>
        <end position="39"/>
    </location>
</feature>
<evidence type="ECO:0000256" key="2">
    <source>
        <dbReference type="SAM" id="Phobius"/>
    </source>
</evidence>
<dbReference type="Pfam" id="PF16927">
    <property type="entry name" value="HisKA_7TM"/>
    <property type="match status" value="1"/>
</dbReference>
<dbReference type="EMBL" id="LGCK01000006">
    <property type="protein sequence ID" value="KPL73160.1"/>
    <property type="molecule type" value="Genomic_DNA"/>
</dbReference>